<organism evidence="1 2">
    <name type="scientific">Lunatimonas lonarensis</name>
    <dbReference type="NCBI Taxonomy" id="1232681"/>
    <lineage>
        <taxon>Bacteria</taxon>
        <taxon>Pseudomonadati</taxon>
        <taxon>Bacteroidota</taxon>
        <taxon>Cytophagia</taxon>
        <taxon>Cytophagales</taxon>
        <taxon>Cyclobacteriaceae</taxon>
    </lineage>
</organism>
<gene>
    <name evidence="1" type="ORF">ADIS_2201</name>
</gene>
<evidence type="ECO:0000313" key="1">
    <source>
        <dbReference type="EMBL" id="EON77333.1"/>
    </source>
</evidence>
<accession>R7ZTH0</accession>
<proteinExistence type="predicted"/>
<sequence>MYNGLFFNPANAGKEAGHSITALHRSQWLSYSTATGAGGAPTTQLITVSSAFEKTNLGVGLTVVNDNIGAFNNQEVNLALAYHLRMGRGRLSLGASGGFFSSTIDYGSLEAVNPDPIIGSDGKENQINNSISFGLIYDRSNFYAGASIRHFNEPSFDLGEGFENKLENHHYVVVGYRINTFALFSVEPSILLKSISLNNFSYDVSVIGTYNKRMSAGLAYRGDESASILMGYSLLKDNSLRLGYAFDLVVGGLEAKSPTTHEFMLSYNIPQAKKELERVIQRTPRFRF</sequence>
<dbReference type="NCBIfam" id="TIGR03519">
    <property type="entry name" value="T9SS_PorP_fam"/>
    <property type="match status" value="1"/>
</dbReference>
<dbReference type="Proteomes" id="UP000013909">
    <property type="component" value="Unassembled WGS sequence"/>
</dbReference>
<keyword evidence="2" id="KW-1185">Reference proteome</keyword>
<comment type="caution">
    <text evidence="1">The sequence shown here is derived from an EMBL/GenBank/DDBJ whole genome shotgun (WGS) entry which is preliminary data.</text>
</comment>
<evidence type="ECO:0008006" key="3">
    <source>
        <dbReference type="Google" id="ProtNLM"/>
    </source>
</evidence>
<protein>
    <recommendedName>
        <fullName evidence="3">Type IX secretion system membrane protein PorP/SprF</fullName>
    </recommendedName>
</protein>
<dbReference type="InterPro" id="IPR019861">
    <property type="entry name" value="PorP/SprF_Bacteroidetes"/>
</dbReference>
<name>R7ZTH0_9BACT</name>
<reference evidence="1 2" key="1">
    <citation type="submission" date="2013-02" db="EMBL/GenBank/DDBJ databases">
        <title>A novel strain isolated from Lonar lake, Maharashtra, India.</title>
        <authorList>
            <person name="Singh A."/>
        </authorList>
    </citation>
    <scope>NUCLEOTIDE SEQUENCE [LARGE SCALE GENOMIC DNA]</scope>
    <source>
        <strain evidence="1 2">AK24</strain>
    </source>
</reference>
<dbReference type="PATRIC" id="fig|1288963.3.peg.2192"/>
<evidence type="ECO:0000313" key="2">
    <source>
        <dbReference type="Proteomes" id="UP000013909"/>
    </source>
</evidence>
<dbReference type="EMBL" id="AQHR01000059">
    <property type="protein sequence ID" value="EON77333.1"/>
    <property type="molecule type" value="Genomic_DNA"/>
</dbReference>
<dbReference type="Pfam" id="PF11751">
    <property type="entry name" value="PorP_SprF"/>
    <property type="match status" value="1"/>
</dbReference>
<dbReference type="STRING" id="1232681.ADIS_2201"/>
<dbReference type="AlphaFoldDB" id="R7ZTH0"/>